<evidence type="ECO:0000313" key="2">
    <source>
        <dbReference type="Proteomes" id="UP001143910"/>
    </source>
</evidence>
<name>A0ACC1MBL3_9HYPO</name>
<keyword evidence="2" id="KW-1185">Reference proteome</keyword>
<gene>
    <name evidence="1" type="ORF">NQ176_g11277</name>
</gene>
<evidence type="ECO:0000313" key="1">
    <source>
        <dbReference type="EMBL" id="KAJ2957057.1"/>
    </source>
</evidence>
<sequence length="378" mass="41906">MVGLGDWQVNTTRFPNGLGSLAEKVLQLDVAATGKDATNPPKKLQFGLWVEPEMVNPKSVLYTEHPDWVLHAGDYPRTECRQQLILNLALPEVQDFIIDSLTKILTEIPATYIKWDHNRGTHESPSPSNHHAYSIGIYRVFKELTTRFPDVLWNGCASGGGRFDPAMLQYFPQVWTSDNTDALDRIHIQFGTSLVYPASTMGAHVSKVPNEINKRTTPLRFRAHVAMMAGAFGFELNPPVIPADEKSQIPELVTLAEKVNPIVIRGDMWRLNLPSESNYPAVMYISQDGSQAVLFAFQIRATSVHNYPYLRLQGLSPSATYMIDGRGAYTGATLMNGGIQHRFDGGDYDSKVIFLERVFLDGIGNGNGGNRNGISNGI</sequence>
<comment type="caution">
    <text evidence="1">The sequence shown here is derived from an EMBL/GenBank/DDBJ whole genome shotgun (WGS) entry which is preliminary data.</text>
</comment>
<organism evidence="1 2">
    <name type="scientific">Zarea fungicola</name>
    <dbReference type="NCBI Taxonomy" id="93591"/>
    <lineage>
        <taxon>Eukaryota</taxon>
        <taxon>Fungi</taxon>
        <taxon>Dikarya</taxon>
        <taxon>Ascomycota</taxon>
        <taxon>Pezizomycotina</taxon>
        <taxon>Sordariomycetes</taxon>
        <taxon>Hypocreomycetidae</taxon>
        <taxon>Hypocreales</taxon>
        <taxon>Cordycipitaceae</taxon>
        <taxon>Zarea</taxon>
    </lineage>
</organism>
<protein>
    <submittedName>
        <fullName evidence="1">Uncharacterized protein</fullName>
    </submittedName>
</protein>
<proteinExistence type="predicted"/>
<accession>A0ACC1MBL3</accession>
<dbReference type="EMBL" id="JANJQO010003685">
    <property type="protein sequence ID" value="KAJ2957057.1"/>
    <property type="molecule type" value="Genomic_DNA"/>
</dbReference>
<reference evidence="1" key="1">
    <citation type="submission" date="2022-08" db="EMBL/GenBank/DDBJ databases">
        <title>Genome Sequence of Lecanicillium fungicola.</title>
        <authorList>
            <person name="Buettner E."/>
        </authorList>
    </citation>
    <scope>NUCLEOTIDE SEQUENCE</scope>
    <source>
        <strain evidence="1">Babe33</strain>
    </source>
</reference>
<dbReference type="Proteomes" id="UP001143910">
    <property type="component" value="Unassembled WGS sequence"/>
</dbReference>